<evidence type="ECO:0000313" key="4">
    <source>
        <dbReference type="Proteomes" id="UP001485043"/>
    </source>
</evidence>
<protein>
    <submittedName>
        <fullName evidence="3">Uncharacterized protein</fullName>
    </submittedName>
</protein>
<dbReference type="Gene3D" id="2.130.10.30">
    <property type="entry name" value="Regulator of chromosome condensation 1/beta-lactamase-inhibitor protein II"/>
    <property type="match status" value="1"/>
</dbReference>
<accession>A0AAW1RLQ7</accession>
<gene>
    <name evidence="3" type="ORF">WJX84_010256</name>
</gene>
<comment type="caution">
    <text evidence="3">The sequence shown here is derived from an EMBL/GenBank/DDBJ whole genome shotgun (WGS) entry which is preliminary data.</text>
</comment>
<feature type="repeat" description="RCC1" evidence="1">
    <location>
        <begin position="104"/>
        <end position="157"/>
    </location>
</feature>
<dbReference type="InterPro" id="IPR051553">
    <property type="entry name" value="Ran_GTPase-activating"/>
</dbReference>
<dbReference type="PANTHER" id="PTHR45982">
    <property type="entry name" value="REGULATOR OF CHROMOSOME CONDENSATION"/>
    <property type="match status" value="1"/>
</dbReference>
<reference evidence="3 4" key="1">
    <citation type="journal article" date="2024" name="Nat. Commun.">
        <title>Phylogenomics reveals the evolutionary origins of lichenization in chlorophyte algae.</title>
        <authorList>
            <person name="Puginier C."/>
            <person name="Libourel C."/>
            <person name="Otte J."/>
            <person name="Skaloud P."/>
            <person name="Haon M."/>
            <person name="Grisel S."/>
            <person name="Petersen M."/>
            <person name="Berrin J.G."/>
            <person name="Delaux P.M."/>
            <person name="Dal Grande F."/>
            <person name="Keller J."/>
        </authorList>
    </citation>
    <scope>NUCLEOTIDE SEQUENCE [LARGE SCALE GENOMIC DNA]</scope>
    <source>
        <strain evidence="3 4">SAG 2523</strain>
    </source>
</reference>
<dbReference type="PROSITE" id="PS50012">
    <property type="entry name" value="RCC1_3"/>
    <property type="match status" value="3"/>
</dbReference>
<dbReference type="Proteomes" id="UP001485043">
    <property type="component" value="Unassembled WGS sequence"/>
</dbReference>
<dbReference type="EMBL" id="JALJOV010002122">
    <property type="protein sequence ID" value="KAK9834227.1"/>
    <property type="molecule type" value="Genomic_DNA"/>
</dbReference>
<evidence type="ECO:0000256" key="1">
    <source>
        <dbReference type="PROSITE-ProRule" id="PRU00235"/>
    </source>
</evidence>
<feature type="repeat" description="RCC1" evidence="1">
    <location>
        <begin position="1"/>
        <end position="49"/>
    </location>
</feature>
<dbReference type="Pfam" id="PF00415">
    <property type="entry name" value="RCC1"/>
    <property type="match status" value="2"/>
</dbReference>
<evidence type="ECO:0000256" key="2">
    <source>
        <dbReference type="SAM" id="MobiDB-lite"/>
    </source>
</evidence>
<keyword evidence="4" id="KW-1185">Reference proteome</keyword>
<name>A0AAW1RLQ7_9CHLO</name>
<dbReference type="PROSITE" id="PS00626">
    <property type="entry name" value="RCC1_2"/>
    <property type="match status" value="2"/>
</dbReference>
<feature type="region of interest" description="Disordered" evidence="2">
    <location>
        <begin position="263"/>
        <end position="283"/>
    </location>
</feature>
<organism evidence="3 4">
    <name type="scientific">Apatococcus fuscideae</name>
    <dbReference type="NCBI Taxonomy" id="2026836"/>
    <lineage>
        <taxon>Eukaryota</taxon>
        <taxon>Viridiplantae</taxon>
        <taxon>Chlorophyta</taxon>
        <taxon>core chlorophytes</taxon>
        <taxon>Trebouxiophyceae</taxon>
        <taxon>Chlorellales</taxon>
        <taxon>Chlorellaceae</taxon>
        <taxon>Apatococcus</taxon>
    </lineage>
</organism>
<feature type="repeat" description="RCC1" evidence="1">
    <location>
        <begin position="166"/>
        <end position="233"/>
    </location>
</feature>
<sequence>MYSWGAGTSGQLGVSQANDVLRPQSVDPQLALPEQVSCGGHTSIFLKGGLVYACGTMKGMSATPEVQQEPLLIPQRMQLPSWLHARVIQMAAGWDHAAFVTETGLAFTAGDGRSGQLGLGPTCLRVQEPELLADVAASWQVTQVACGMHHTLLLATSRSQDASTKNDLSILGCGGQKHGQLGLMPLGLEADAGLKRRPPVHPQWTPRTLDIPAGPRTLQVAAGGHQSAVLHSSGTGCLLWGKGIGVSSPKGTCVEISALLMPPSENEDEMPRPPSDPAASSGLAIAKVHFDQVRRPAF</sequence>
<dbReference type="PRINTS" id="PR00633">
    <property type="entry name" value="RCCNDNSATION"/>
</dbReference>
<dbReference type="AlphaFoldDB" id="A0AAW1RLQ7"/>
<dbReference type="InterPro" id="IPR000408">
    <property type="entry name" value="Reg_chr_condens"/>
</dbReference>
<evidence type="ECO:0000313" key="3">
    <source>
        <dbReference type="EMBL" id="KAK9834227.1"/>
    </source>
</evidence>
<dbReference type="SUPFAM" id="SSF50985">
    <property type="entry name" value="RCC1/BLIP-II"/>
    <property type="match status" value="1"/>
</dbReference>
<proteinExistence type="predicted"/>
<dbReference type="InterPro" id="IPR009091">
    <property type="entry name" value="RCC1/BLIP-II"/>
</dbReference>
<dbReference type="PANTHER" id="PTHR45982:SF1">
    <property type="entry name" value="REGULATOR OF CHROMOSOME CONDENSATION"/>
    <property type="match status" value="1"/>
</dbReference>